<dbReference type="Proteomes" id="UP000325684">
    <property type="component" value="Unassembled WGS sequence"/>
</dbReference>
<dbReference type="OrthoDB" id="9774191at2"/>
<evidence type="ECO:0000259" key="2">
    <source>
        <dbReference type="Pfam" id="PF01408"/>
    </source>
</evidence>
<dbReference type="GO" id="GO:0016491">
    <property type="term" value="F:oxidoreductase activity"/>
    <property type="evidence" value="ECO:0007669"/>
    <property type="project" value="UniProtKB-KW"/>
</dbReference>
<dbReference type="AlphaFoldDB" id="A0A5N3PG72"/>
<evidence type="ECO:0000313" key="4">
    <source>
        <dbReference type="EMBL" id="KAB0268714.1"/>
    </source>
</evidence>
<gene>
    <name evidence="4" type="ORF">FEZ63_04185</name>
</gene>
<dbReference type="SUPFAM" id="SSF55347">
    <property type="entry name" value="Glyceraldehyde-3-phosphate dehydrogenase-like, C-terminal domain"/>
    <property type="match status" value="1"/>
</dbReference>
<comment type="caution">
    <text evidence="4">The sequence shown here is derived from an EMBL/GenBank/DDBJ whole genome shotgun (WGS) entry which is preliminary data.</text>
</comment>
<dbReference type="RefSeq" id="WP_150942449.1">
    <property type="nucleotide sequence ID" value="NZ_VCMV01000004.1"/>
</dbReference>
<dbReference type="InterPro" id="IPR055170">
    <property type="entry name" value="GFO_IDH_MocA-like_dom"/>
</dbReference>
<keyword evidence="1" id="KW-0560">Oxidoreductase</keyword>
<dbReference type="InterPro" id="IPR000683">
    <property type="entry name" value="Gfo/Idh/MocA-like_OxRdtase_N"/>
</dbReference>
<dbReference type="Pfam" id="PF01408">
    <property type="entry name" value="GFO_IDH_MocA"/>
    <property type="match status" value="1"/>
</dbReference>
<name>A0A5N3PG72_9HYPH</name>
<dbReference type="EMBL" id="VCMV01000004">
    <property type="protein sequence ID" value="KAB0268714.1"/>
    <property type="molecule type" value="Genomic_DNA"/>
</dbReference>
<dbReference type="Pfam" id="PF22725">
    <property type="entry name" value="GFO_IDH_MocA_C3"/>
    <property type="match status" value="1"/>
</dbReference>
<dbReference type="InterPro" id="IPR050463">
    <property type="entry name" value="Gfo/Idh/MocA_oxidrdct_glycsds"/>
</dbReference>
<keyword evidence="5" id="KW-1185">Reference proteome</keyword>
<dbReference type="PANTHER" id="PTHR43818:SF11">
    <property type="entry name" value="BCDNA.GH03377"/>
    <property type="match status" value="1"/>
</dbReference>
<feature type="domain" description="Gfo/Idh/MocA-like oxidoreductase N-terminal" evidence="2">
    <location>
        <begin position="31"/>
        <end position="105"/>
    </location>
</feature>
<organism evidence="4 5">
    <name type="scientific">Microvirga brassicacearum</name>
    <dbReference type="NCBI Taxonomy" id="2580413"/>
    <lineage>
        <taxon>Bacteria</taxon>
        <taxon>Pseudomonadati</taxon>
        <taxon>Pseudomonadota</taxon>
        <taxon>Alphaproteobacteria</taxon>
        <taxon>Hyphomicrobiales</taxon>
        <taxon>Methylobacteriaceae</taxon>
        <taxon>Microvirga</taxon>
    </lineage>
</organism>
<dbReference type="Gene3D" id="3.30.360.10">
    <property type="entry name" value="Dihydrodipicolinate Reductase, domain 2"/>
    <property type="match status" value="1"/>
</dbReference>
<reference evidence="4 5" key="1">
    <citation type="journal article" date="2019" name="Microorganisms">
        <title>Genome Insights into the Novel Species Microvirga brassicacearum, a Rapeseed Endophyte with Biotechnological Potential.</title>
        <authorList>
            <person name="Jimenez-Gomez A."/>
            <person name="Saati-Santamaria Z."/>
            <person name="Igual J.M."/>
            <person name="Rivas R."/>
            <person name="Mateos P.F."/>
            <person name="Garcia-Fraile P."/>
        </authorList>
    </citation>
    <scope>NUCLEOTIDE SEQUENCE [LARGE SCALE GENOMIC DNA]</scope>
    <source>
        <strain evidence="4 5">CDVBN77</strain>
    </source>
</reference>
<evidence type="ECO:0000313" key="5">
    <source>
        <dbReference type="Proteomes" id="UP000325684"/>
    </source>
</evidence>
<evidence type="ECO:0000259" key="3">
    <source>
        <dbReference type="Pfam" id="PF22725"/>
    </source>
</evidence>
<feature type="domain" description="GFO/IDH/MocA-like oxidoreductase" evidence="3">
    <location>
        <begin position="119"/>
        <end position="244"/>
    </location>
</feature>
<dbReference type="InterPro" id="IPR036291">
    <property type="entry name" value="NAD(P)-bd_dom_sf"/>
</dbReference>
<proteinExistence type="predicted"/>
<protein>
    <submittedName>
        <fullName evidence="4">Gfo/Idh/MocA family oxidoreductase</fullName>
    </submittedName>
</protein>
<dbReference type="Gene3D" id="3.40.50.720">
    <property type="entry name" value="NAD(P)-binding Rossmann-like Domain"/>
    <property type="match status" value="1"/>
</dbReference>
<accession>A0A5N3PG72</accession>
<dbReference type="PANTHER" id="PTHR43818">
    <property type="entry name" value="BCDNA.GH03377"/>
    <property type="match status" value="1"/>
</dbReference>
<dbReference type="GO" id="GO:0000166">
    <property type="term" value="F:nucleotide binding"/>
    <property type="evidence" value="ECO:0007669"/>
    <property type="project" value="InterPro"/>
</dbReference>
<evidence type="ECO:0000256" key="1">
    <source>
        <dbReference type="ARBA" id="ARBA00023002"/>
    </source>
</evidence>
<dbReference type="SUPFAM" id="SSF51735">
    <property type="entry name" value="NAD(P)-binding Rossmann-fold domains"/>
    <property type="match status" value="1"/>
</dbReference>
<sequence>MTEGLIAAGATCAGYDPATSDQRVLAGFEERFPGIPKIADRRRLVEDATIDVILCAAIPRDRAAIAIDAMTHGKDVMVDKPGVISFDQLEAVERVVRDTGRIFSICFSERFVVPSTIVAEKLIADGAIGRVIQTIGLGPHRLNRALRPAWFFSNDAYGGILTDIASHQIDQFLHFTGSRDAEVIASSVGHFGDDHHRDFQDFGDILLRSPHASGFIRVDWFTADGLSTWGDGRLVILGTEGTIELRKYLDLAGRPGTDHVFVVDRNGTRHIDARDEPLVYFHRFVADVRDRTGTAMTQDHVFTVCRLALKAQAQAVILSGGQRPQLPENP</sequence>